<reference evidence="7 8" key="1">
    <citation type="submission" date="2016-07" db="EMBL/GenBank/DDBJ databases">
        <title>Pervasive Adenine N6-methylation of Active Genes in Fungi.</title>
        <authorList>
            <consortium name="DOE Joint Genome Institute"/>
            <person name="Mondo S.J."/>
            <person name="Dannebaum R.O."/>
            <person name="Kuo R.C."/>
            <person name="Labutti K."/>
            <person name="Haridas S."/>
            <person name="Kuo A."/>
            <person name="Salamov A."/>
            <person name="Ahrendt S.R."/>
            <person name="Lipzen A."/>
            <person name="Sullivan W."/>
            <person name="Andreopoulos W.B."/>
            <person name="Clum A."/>
            <person name="Lindquist E."/>
            <person name="Daum C."/>
            <person name="Ramamoorthy G.K."/>
            <person name="Gryganskyi A."/>
            <person name="Culley D."/>
            <person name="Magnuson J.K."/>
            <person name="James T.Y."/>
            <person name="O'Malley M.A."/>
            <person name="Stajich J.E."/>
            <person name="Spatafora J.W."/>
            <person name="Visel A."/>
            <person name="Grigoriev I.V."/>
        </authorList>
    </citation>
    <scope>NUCLEOTIDE SEQUENCE [LARGE SCALE GENOMIC DNA]</scope>
    <source>
        <strain evidence="7 8">CBS 115471</strain>
    </source>
</reference>
<feature type="transmembrane region" description="Helical" evidence="6">
    <location>
        <begin position="51"/>
        <end position="76"/>
    </location>
</feature>
<keyword evidence="2 6" id="KW-0812">Transmembrane</keyword>
<feature type="compositionally biased region" description="Low complexity" evidence="5">
    <location>
        <begin position="13"/>
        <end position="44"/>
    </location>
</feature>
<dbReference type="EMBL" id="MCFA01000105">
    <property type="protein sequence ID" value="ORY07907.1"/>
    <property type="molecule type" value="Genomic_DNA"/>
</dbReference>
<evidence type="ECO:0000256" key="1">
    <source>
        <dbReference type="ARBA" id="ARBA00004167"/>
    </source>
</evidence>
<comment type="subcellular location">
    <subcellularLocation>
        <location evidence="1">Membrane</location>
        <topology evidence="1">Single-pass membrane protein</topology>
    </subcellularLocation>
</comment>
<feature type="region of interest" description="Disordered" evidence="5">
    <location>
        <begin position="1"/>
        <end position="44"/>
    </location>
</feature>
<dbReference type="PANTHER" id="PTHR15549">
    <property type="entry name" value="PAIRED IMMUNOGLOBULIN-LIKE TYPE 2 RECEPTOR"/>
    <property type="match status" value="1"/>
</dbReference>
<evidence type="ECO:0000313" key="7">
    <source>
        <dbReference type="EMBL" id="ORY07907.1"/>
    </source>
</evidence>
<dbReference type="Proteomes" id="UP000193144">
    <property type="component" value="Unassembled WGS sequence"/>
</dbReference>
<name>A0A1Y1ZD61_9PLEO</name>
<evidence type="ECO:0000256" key="2">
    <source>
        <dbReference type="ARBA" id="ARBA00022692"/>
    </source>
</evidence>
<sequence length="144" mass="15109">MNVEARETLTSNSRLSTSETRSATTSSPTTAYGVTSTSSAPLGSSGLSSGAIAGIAVGSTVAGFTILGGLAFFLWWHFHRKRPGDRATVPDGFPELKPELDATSTGRPSILLAGARPTQNQIPELYDSVGERAELEGTVRAELR</sequence>
<keyword evidence="8" id="KW-1185">Reference proteome</keyword>
<keyword evidence="4 6" id="KW-0472">Membrane</keyword>
<evidence type="ECO:0000256" key="4">
    <source>
        <dbReference type="ARBA" id="ARBA00023136"/>
    </source>
</evidence>
<dbReference type="InterPro" id="IPR051694">
    <property type="entry name" value="Immunoregulatory_rcpt-like"/>
</dbReference>
<evidence type="ECO:0000256" key="6">
    <source>
        <dbReference type="SAM" id="Phobius"/>
    </source>
</evidence>
<keyword evidence="3 6" id="KW-1133">Transmembrane helix</keyword>
<proteinExistence type="predicted"/>
<dbReference type="AlphaFoldDB" id="A0A1Y1ZD61"/>
<organism evidence="7 8">
    <name type="scientific">Clohesyomyces aquaticus</name>
    <dbReference type="NCBI Taxonomy" id="1231657"/>
    <lineage>
        <taxon>Eukaryota</taxon>
        <taxon>Fungi</taxon>
        <taxon>Dikarya</taxon>
        <taxon>Ascomycota</taxon>
        <taxon>Pezizomycotina</taxon>
        <taxon>Dothideomycetes</taxon>
        <taxon>Pleosporomycetidae</taxon>
        <taxon>Pleosporales</taxon>
        <taxon>Lindgomycetaceae</taxon>
        <taxon>Clohesyomyces</taxon>
    </lineage>
</organism>
<dbReference type="GO" id="GO:0071944">
    <property type="term" value="C:cell periphery"/>
    <property type="evidence" value="ECO:0007669"/>
    <property type="project" value="UniProtKB-ARBA"/>
</dbReference>
<gene>
    <name evidence="7" type="ORF">BCR34DRAFT_590120</name>
</gene>
<dbReference type="GO" id="GO:0016020">
    <property type="term" value="C:membrane"/>
    <property type="evidence" value="ECO:0007669"/>
    <property type="project" value="UniProtKB-SubCell"/>
</dbReference>
<comment type="caution">
    <text evidence="7">The sequence shown here is derived from an EMBL/GenBank/DDBJ whole genome shotgun (WGS) entry which is preliminary data.</text>
</comment>
<evidence type="ECO:0000313" key="8">
    <source>
        <dbReference type="Proteomes" id="UP000193144"/>
    </source>
</evidence>
<evidence type="ECO:0000256" key="5">
    <source>
        <dbReference type="SAM" id="MobiDB-lite"/>
    </source>
</evidence>
<accession>A0A1Y1ZD61</accession>
<evidence type="ECO:0000256" key="3">
    <source>
        <dbReference type="ARBA" id="ARBA00022989"/>
    </source>
</evidence>
<protein>
    <submittedName>
        <fullName evidence="7">Uncharacterized protein</fullName>
    </submittedName>
</protein>